<keyword evidence="6" id="KW-0028">Amino-acid biosynthesis</keyword>
<dbReference type="PROSITE" id="PS00614">
    <property type="entry name" value="IGPS"/>
    <property type="match status" value="1"/>
</dbReference>
<dbReference type="InterPro" id="IPR045186">
    <property type="entry name" value="Indole-3-glycerol_P_synth"/>
</dbReference>
<sequence>MNFTDIFQSRKEGYVPFEGEVIRDRKPISLIGSIKMARREGRSPVIAEIKPASPTAGLLRRIDDPAAMAYTFKQNGACGISVLTEPKYFGGSLESLRKAKCGLPVLRKDFIFHPSQIRESYAYGADSVLLIASFFDEDGLAKMVKESRHYGMEPLVEVHCEGDVEKAKSSGTALYAINNRDKDTLKVDLSRTGRLAPLIRGVKVSASGIETPEQLKTVLEYCDAALIGSALMRHPEPGKALRAMVYGGL</sequence>
<keyword evidence="13" id="KW-1185">Reference proteome</keyword>
<evidence type="ECO:0000256" key="4">
    <source>
        <dbReference type="ARBA" id="ARBA00012362"/>
    </source>
</evidence>
<dbReference type="SUPFAM" id="SSF51366">
    <property type="entry name" value="Ribulose-phoshate binding barrel"/>
    <property type="match status" value="1"/>
</dbReference>
<evidence type="ECO:0000256" key="3">
    <source>
        <dbReference type="ARBA" id="ARBA00008737"/>
    </source>
</evidence>
<evidence type="ECO:0000256" key="8">
    <source>
        <dbReference type="ARBA" id="ARBA00022822"/>
    </source>
</evidence>
<keyword evidence="7" id="KW-0210">Decarboxylase</keyword>
<comment type="similarity">
    <text evidence="3">Belongs to the TrpC family.</text>
</comment>
<dbReference type="InterPro" id="IPR011060">
    <property type="entry name" value="RibuloseP-bd_barrel"/>
</dbReference>
<evidence type="ECO:0000256" key="5">
    <source>
        <dbReference type="ARBA" id="ARBA00018080"/>
    </source>
</evidence>
<accession>H8IA77</accession>
<dbReference type="CDD" id="cd00331">
    <property type="entry name" value="IGPS"/>
    <property type="match status" value="1"/>
</dbReference>
<dbReference type="HOGENOM" id="CLU_034247_2_0_2"/>
<dbReference type="InterPro" id="IPR013785">
    <property type="entry name" value="Aldolase_TIM"/>
</dbReference>
<evidence type="ECO:0000259" key="11">
    <source>
        <dbReference type="Pfam" id="PF00218"/>
    </source>
</evidence>
<dbReference type="UniPathway" id="UPA00035">
    <property type="reaction ID" value="UER00043"/>
</dbReference>
<comment type="catalytic activity">
    <reaction evidence="1">
        <text>1-(2-carboxyphenylamino)-1-deoxy-D-ribulose 5-phosphate + H(+) = (1S,2R)-1-C-(indol-3-yl)glycerol 3-phosphate + CO2 + H2O</text>
        <dbReference type="Rhea" id="RHEA:23476"/>
        <dbReference type="ChEBI" id="CHEBI:15377"/>
        <dbReference type="ChEBI" id="CHEBI:15378"/>
        <dbReference type="ChEBI" id="CHEBI:16526"/>
        <dbReference type="ChEBI" id="CHEBI:58613"/>
        <dbReference type="ChEBI" id="CHEBI:58866"/>
        <dbReference type="EC" id="4.1.1.48"/>
    </reaction>
</comment>
<evidence type="ECO:0000313" key="12">
    <source>
        <dbReference type="EMBL" id="AFC99143.1"/>
    </source>
</evidence>
<dbReference type="PANTHER" id="PTHR22854">
    <property type="entry name" value="TRYPTOPHAN BIOSYNTHESIS PROTEIN"/>
    <property type="match status" value="1"/>
</dbReference>
<evidence type="ECO:0000313" key="13">
    <source>
        <dbReference type="Proteomes" id="UP000005233"/>
    </source>
</evidence>
<dbReference type="EC" id="4.1.1.48" evidence="4"/>
<dbReference type="Gene3D" id="3.20.20.70">
    <property type="entry name" value="Aldolase class I"/>
    <property type="match status" value="1"/>
</dbReference>
<proteinExistence type="inferred from homology"/>
<keyword evidence="8" id="KW-0822">Tryptophan biosynthesis</keyword>
<dbReference type="eggNOG" id="arCOG01088">
    <property type="taxonomic scope" value="Archaea"/>
</dbReference>
<dbReference type="PANTHER" id="PTHR22854:SF2">
    <property type="entry name" value="INDOLE-3-GLYCEROL-PHOSPHATE SYNTHASE"/>
    <property type="match status" value="1"/>
</dbReference>
<keyword evidence="9" id="KW-0057">Aromatic amino acid biosynthesis</keyword>
<reference evidence="12 13" key="1">
    <citation type="journal article" date="2012" name="J. Bacteriol.">
        <title>Complete genome sequence of a thermophilic methanogen, Methanocella conradii HZ254, isolated from Chinese rice field soil.</title>
        <authorList>
            <person name="Lu Z."/>
            <person name="Lu Y."/>
        </authorList>
    </citation>
    <scope>NUCLEOTIDE SEQUENCE [LARGE SCALE GENOMIC DNA]</scope>
    <source>
        <strain evidence="13">DSM 24694 / JCM 17849 / CGMCC 1.5162 / HZ254</strain>
    </source>
</reference>
<dbReference type="GO" id="GO:0004640">
    <property type="term" value="F:phosphoribosylanthranilate isomerase activity"/>
    <property type="evidence" value="ECO:0007669"/>
    <property type="project" value="TreeGrafter"/>
</dbReference>
<gene>
    <name evidence="12" type="primary">trpC</name>
    <name evidence="12" type="ordered locus">Mtc_0373</name>
</gene>
<comment type="pathway">
    <text evidence="2">Amino-acid biosynthesis; L-tryptophan biosynthesis; L-tryptophan from chorismate: step 4/5.</text>
</comment>
<dbReference type="GO" id="GO:0000162">
    <property type="term" value="P:L-tryptophan biosynthetic process"/>
    <property type="evidence" value="ECO:0007669"/>
    <property type="project" value="UniProtKB-UniPathway"/>
</dbReference>
<dbReference type="KEGG" id="mez:Mtc_0373"/>
<dbReference type="Pfam" id="PF00218">
    <property type="entry name" value="IGPS"/>
    <property type="match status" value="1"/>
</dbReference>
<evidence type="ECO:0000256" key="9">
    <source>
        <dbReference type="ARBA" id="ARBA00023141"/>
    </source>
</evidence>
<name>H8IA77_METCZ</name>
<feature type="domain" description="Indole-3-glycerol phosphate synthase" evidence="11">
    <location>
        <begin position="24"/>
        <end position="243"/>
    </location>
</feature>
<organism evidence="12 13">
    <name type="scientific">Methanocella conradii (strain DSM 24694 / JCM 17849 / CGMCC 1.5162 / HZ254)</name>
    <dbReference type="NCBI Taxonomy" id="1041930"/>
    <lineage>
        <taxon>Archaea</taxon>
        <taxon>Methanobacteriati</taxon>
        <taxon>Methanobacteriota</taxon>
        <taxon>Stenosarchaea group</taxon>
        <taxon>Methanomicrobia</taxon>
        <taxon>Methanocellales</taxon>
        <taxon>Methanocellaceae</taxon>
        <taxon>Methanocella</taxon>
    </lineage>
</organism>
<dbReference type="InterPro" id="IPR001468">
    <property type="entry name" value="Indole-3-GlycerolPSynthase_CS"/>
</dbReference>
<protein>
    <recommendedName>
        <fullName evidence="5">Indole-3-glycerol phosphate synthase</fullName>
        <ecNumber evidence="4">4.1.1.48</ecNumber>
    </recommendedName>
</protein>
<dbReference type="EMBL" id="CP003243">
    <property type="protein sequence ID" value="AFC99143.1"/>
    <property type="molecule type" value="Genomic_DNA"/>
</dbReference>
<dbReference type="OrthoDB" id="15223at2157"/>
<evidence type="ECO:0000256" key="6">
    <source>
        <dbReference type="ARBA" id="ARBA00022605"/>
    </source>
</evidence>
<dbReference type="RefSeq" id="WP_014404982.1">
    <property type="nucleotide sequence ID" value="NC_017034.1"/>
</dbReference>
<evidence type="ECO:0000256" key="2">
    <source>
        <dbReference type="ARBA" id="ARBA00004696"/>
    </source>
</evidence>
<evidence type="ECO:0000256" key="1">
    <source>
        <dbReference type="ARBA" id="ARBA00001633"/>
    </source>
</evidence>
<evidence type="ECO:0000256" key="10">
    <source>
        <dbReference type="ARBA" id="ARBA00023239"/>
    </source>
</evidence>
<dbReference type="AlphaFoldDB" id="H8IA77"/>
<dbReference type="InterPro" id="IPR013798">
    <property type="entry name" value="Indole-3-glycerol_P_synth_dom"/>
</dbReference>
<keyword evidence="10 12" id="KW-0456">Lyase</keyword>
<dbReference type="STRING" id="1041930.Mtc_0373"/>
<dbReference type="Proteomes" id="UP000005233">
    <property type="component" value="Chromosome"/>
</dbReference>
<dbReference type="GeneID" id="11970255"/>
<dbReference type="GO" id="GO:0004425">
    <property type="term" value="F:indole-3-glycerol-phosphate synthase activity"/>
    <property type="evidence" value="ECO:0007669"/>
    <property type="project" value="UniProtKB-EC"/>
</dbReference>
<evidence type="ECO:0000256" key="7">
    <source>
        <dbReference type="ARBA" id="ARBA00022793"/>
    </source>
</evidence>